<keyword evidence="12" id="KW-0675">Receptor</keyword>
<dbReference type="InterPro" id="IPR017441">
    <property type="entry name" value="Protein_kinase_ATP_BS"/>
</dbReference>
<keyword evidence="4 15" id="KW-0812">Transmembrane</keyword>
<keyword evidence="11 15" id="KW-0472">Membrane</keyword>
<evidence type="ECO:0000256" key="13">
    <source>
        <dbReference type="ARBA" id="ARBA00023180"/>
    </source>
</evidence>
<accession>A0A9R1WWE1</accession>
<evidence type="ECO:0000256" key="11">
    <source>
        <dbReference type="ARBA" id="ARBA00023136"/>
    </source>
</evidence>
<evidence type="ECO:0000256" key="9">
    <source>
        <dbReference type="ARBA" id="ARBA00022840"/>
    </source>
</evidence>
<evidence type="ECO:0000256" key="7">
    <source>
        <dbReference type="ARBA" id="ARBA00022741"/>
    </source>
</evidence>
<dbReference type="Gene3D" id="3.30.200.20">
    <property type="entry name" value="Phosphorylase Kinase, domain 1"/>
    <property type="match status" value="1"/>
</dbReference>
<dbReference type="InterPro" id="IPR011009">
    <property type="entry name" value="Kinase-like_dom_sf"/>
</dbReference>
<dbReference type="CDD" id="cd14066">
    <property type="entry name" value="STKc_IRAK"/>
    <property type="match status" value="1"/>
</dbReference>
<dbReference type="PROSITE" id="PS50011">
    <property type="entry name" value="PROTEIN_KINASE_DOM"/>
    <property type="match status" value="1"/>
</dbReference>
<evidence type="ECO:0008006" key="21">
    <source>
        <dbReference type="Google" id="ProtNLM"/>
    </source>
</evidence>
<evidence type="ECO:0000256" key="3">
    <source>
        <dbReference type="ARBA" id="ARBA00022679"/>
    </source>
</evidence>
<evidence type="ECO:0000259" key="17">
    <source>
        <dbReference type="PROSITE" id="PS50011"/>
    </source>
</evidence>
<evidence type="ECO:0000313" key="20">
    <source>
        <dbReference type="Proteomes" id="UP000235145"/>
    </source>
</evidence>
<dbReference type="Gramene" id="rna-gnl|WGS:NBSK|LSAT_8X154480_mrna">
    <property type="protein sequence ID" value="cds-PLY93187.1"/>
    <property type="gene ID" value="gene-LSAT_8X154480"/>
</dbReference>
<dbReference type="FunFam" id="1.10.510.10:FF:000336">
    <property type="entry name" value="Cysteine-rich receptor-like protein kinase 2"/>
    <property type="match status" value="1"/>
</dbReference>
<feature type="domain" description="Gnk2-homologous" evidence="18">
    <location>
        <begin position="24"/>
        <end position="125"/>
    </location>
</feature>
<dbReference type="InterPro" id="IPR000719">
    <property type="entry name" value="Prot_kinase_dom"/>
</dbReference>
<keyword evidence="3" id="KW-0808">Transferase</keyword>
<evidence type="ECO:0000256" key="10">
    <source>
        <dbReference type="ARBA" id="ARBA00022989"/>
    </source>
</evidence>
<feature type="chain" id="PRO_5040355783" description="Cysteine-rich receptor-like protein kinase 2" evidence="16">
    <location>
        <begin position="21"/>
        <end position="642"/>
    </location>
</feature>
<sequence length="642" mass="71870">MESILINFIILLLIVTTSEGAPRNEMIQLSCNNQIENNPILFSSNFIQTADKIGTQVQSSLLGTANSGTGPDGNFGLSQCYGDLSTSDCIICYDSAHYLVSRCFPYTGARVYLDGCFMRFQNYSFFDEYSGPNDTAVCGNTTRNSNPFQDSVRQAVLKSVTDALTNVDYFAREVTVSANGNESVYVMAQCWKTLNSSSCRSCLDTASNLMLQCLPWSEGRALNTGCFMRYSDVNFLNPVASRRSNRGRIIAIITASVSSMLILVVALLIGLYIWRRRVIEKKRTGSYDAKKLAKILTDSSLNFKYSTIEKATGNWNDSNKLGQGGFGIVYKGVLPDGREIAVKRLFFNNKFRAADFYNEVNMISSVEHKNLVRLLGCSCSGPESFLVYEFLPNMSLDHFIFDAIKGKELNWEKRFEIIIGTTEGLVYLHENTKIRIIHRDIKAANILLDSRLRAKIADFGLARSFQQDMTHISTAIAGTLGYMAPEYLAFGQLTEKADVYSYGVLLLEVVTGMQNNRSKDSEDSDSLVSIAWTHFQQGTVEEILDPNLMFNNTYPKHSFKKEAVKVVHVGLLCTQEAPSLRPSISMALKMLVKDDEPLPTPSNPPFIDRNEFNELEEKLQRYHDDDDLGSVATVSHSRFLPR</sequence>
<dbReference type="EMBL" id="NBSK02000008">
    <property type="protein sequence ID" value="KAJ0189814.1"/>
    <property type="molecule type" value="Genomic_DNA"/>
</dbReference>
<dbReference type="Proteomes" id="UP000235145">
    <property type="component" value="Unassembled WGS sequence"/>
</dbReference>
<dbReference type="CDD" id="cd23509">
    <property type="entry name" value="Gnk2-like"/>
    <property type="match status" value="2"/>
</dbReference>
<keyword evidence="8" id="KW-0418">Kinase</keyword>
<dbReference type="GO" id="GO:0004674">
    <property type="term" value="F:protein serine/threonine kinase activity"/>
    <property type="evidence" value="ECO:0000318"/>
    <property type="project" value="GO_Central"/>
</dbReference>
<comment type="caution">
    <text evidence="19">The sequence shown here is derived from an EMBL/GenBank/DDBJ whole genome shotgun (WGS) entry which is preliminary data.</text>
</comment>
<feature type="signal peptide" evidence="16">
    <location>
        <begin position="1"/>
        <end position="20"/>
    </location>
</feature>
<gene>
    <name evidence="19" type="ORF">LSAT_V11C800450570</name>
</gene>
<organism evidence="19 20">
    <name type="scientific">Lactuca sativa</name>
    <name type="common">Garden lettuce</name>
    <dbReference type="NCBI Taxonomy" id="4236"/>
    <lineage>
        <taxon>Eukaryota</taxon>
        <taxon>Viridiplantae</taxon>
        <taxon>Streptophyta</taxon>
        <taxon>Embryophyta</taxon>
        <taxon>Tracheophyta</taxon>
        <taxon>Spermatophyta</taxon>
        <taxon>Magnoliopsida</taxon>
        <taxon>eudicotyledons</taxon>
        <taxon>Gunneridae</taxon>
        <taxon>Pentapetalae</taxon>
        <taxon>asterids</taxon>
        <taxon>campanulids</taxon>
        <taxon>Asterales</taxon>
        <taxon>Asteraceae</taxon>
        <taxon>Cichorioideae</taxon>
        <taxon>Cichorieae</taxon>
        <taxon>Lactucinae</taxon>
        <taxon>Lactuca</taxon>
    </lineage>
</organism>
<dbReference type="Gene3D" id="3.30.430.20">
    <property type="entry name" value="Gnk2 domain, C-X8-C-X2-C motif"/>
    <property type="match status" value="2"/>
</dbReference>
<evidence type="ECO:0000256" key="6">
    <source>
        <dbReference type="ARBA" id="ARBA00022737"/>
    </source>
</evidence>
<evidence type="ECO:0000256" key="5">
    <source>
        <dbReference type="ARBA" id="ARBA00022729"/>
    </source>
</evidence>
<evidence type="ECO:0000313" key="19">
    <source>
        <dbReference type="EMBL" id="KAJ0189814.1"/>
    </source>
</evidence>
<dbReference type="FunFam" id="3.30.430.20:FF:000015">
    <property type="entry name" value="Cysteine-rich receptor-like protein kinase 3"/>
    <property type="match status" value="1"/>
</dbReference>
<dbReference type="InterPro" id="IPR008271">
    <property type="entry name" value="Ser/Thr_kinase_AS"/>
</dbReference>
<dbReference type="GO" id="GO:0005524">
    <property type="term" value="F:ATP binding"/>
    <property type="evidence" value="ECO:0007669"/>
    <property type="project" value="UniProtKB-UniRule"/>
</dbReference>
<evidence type="ECO:0000256" key="1">
    <source>
        <dbReference type="ARBA" id="ARBA00004167"/>
    </source>
</evidence>
<dbReference type="InterPro" id="IPR002902">
    <property type="entry name" value="GNK2"/>
</dbReference>
<reference evidence="19 20" key="1">
    <citation type="journal article" date="2017" name="Nat. Commun.">
        <title>Genome assembly with in vitro proximity ligation data and whole-genome triplication in lettuce.</title>
        <authorList>
            <person name="Reyes-Chin-Wo S."/>
            <person name="Wang Z."/>
            <person name="Yang X."/>
            <person name="Kozik A."/>
            <person name="Arikit S."/>
            <person name="Song C."/>
            <person name="Xia L."/>
            <person name="Froenicke L."/>
            <person name="Lavelle D.O."/>
            <person name="Truco M.J."/>
            <person name="Xia R."/>
            <person name="Zhu S."/>
            <person name="Xu C."/>
            <person name="Xu H."/>
            <person name="Xu X."/>
            <person name="Cox K."/>
            <person name="Korf I."/>
            <person name="Meyers B.C."/>
            <person name="Michelmore R.W."/>
        </authorList>
    </citation>
    <scope>NUCLEOTIDE SEQUENCE [LARGE SCALE GENOMIC DNA]</scope>
    <source>
        <strain evidence="20">cv. Salinas</strain>
        <tissue evidence="19">Seedlings</tissue>
    </source>
</reference>
<evidence type="ECO:0000256" key="15">
    <source>
        <dbReference type="SAM" id="Phobius"/>
    </source>
</evidence>
<feature type="domain" description="Gnk2-homologous" evidence="18">
    <location>
        <begin position="130"/>
        <end position="235"/>
    </location>
</feature>
<keyword evidence="10 15" id="KW-1133">Transmembrane helix</keyword>
<proteinExistence type="predicted"/>
<keyword evidence="13" id="KW-0325">Glycoprotein</keyword>
<evidence type="ECO:0000256" key="2">
    <source>
        <dbReference type="ARBA" id="ARBA00022527"/>
    </source>
</evidence>
<dbReference type="InterPro" id="IPR052059">
    <property type="entry name" value="CR_Ser/Thr_kinase"/>
</dbReference>
<comment type="subcellular location">
    <subcellularLocation>
        <location evidence="1">Membrane</location>
        <topology evidence="1">Single-pass membrane protein</topology>
    </subcellularLocation>
</comment>
<name>A0A9R1WWE1_LACSA</name>
<evidence type="ECO:0000256" key="16">
    <source>
        <dbReference type="SAM" id="SignalP"/>
    </source>
</evidence>
<evidence type="ECO:0000259" key="18">
    <source>
        <dbReference type="PROSITE" id="PS51473"/>
    </source>
</evidence>
<feature type="domain" description="Protein kinase" evidence="17">
    <location>
        <begin position="315"/>
        <end position="607"/>
    </location>
</feature>
<dbReference type="PROSITE" id="PS51473">
    <property type="entry name" value="GNK2"/>
    <property type="match status" value="2"/>
</dbReference>
<evidence type="ECO:0000256" key="12">
    <source>
        <dbReference type="ARBA" id="ARBA00023170"/>
    </source>
</evidence>
<dbReference type="PANTHER" id="PTHR47973">
    <property type="entry name" value="CYSTEINE-RICH RECEPTOR-LIKE PROTEIN KINASE 3"/>
    <property type="match status" value="1"/>
</dbReference>
<dbReference type="InterPro" id="IPR038408">
    <property type="entry name" value="GNK2_sf"/>
</dbReference>
<dbReference type="PROSITE" id="PS00107">
    <property type="entry name" value="PROTEIN_KINASE_ATP"/>
    <property type="match status" value="1"/>
</dbReference>
<dbReference type="OrthoDB" id="1908121at2759"/>
<keyword evidence="2" id="KW-0723">Serine/threonine-protein kinase</keyword>
<dbReference type="Pfam" id="PF00069">
    <property type="entry name" value="Pkinase"/>
    <property type="match status" value="1"/>
</dbReference>
<feature type="transmembrane region" description="Helical" evidence="15">
    <location>
        <begin position="249"/>
        <end position="274"/>
    </location>
</feature>
<evidence type="ECO:0000256" key="14">
    <source>
        <dbReference type="PROSITE-ProRule" id="PRU10141"/>
    </source>
</evidence>
<dbReference type="SUPFAM" id="SSF56112">
    <property type="entry name" value="Protein kinase-like (PK-like)"/>
    <property type="match status" value="1"/>
</dbReference>
<keyword evidence="9 14" id="KW-0067">ATP-binding</keyword>
<keyword evidence="6" id="KW-0677">Repeat</keyword>
<dbReference type="AlphaFoldDB" id="A0A9R1WWE1"/>
<evidence type="ECO:0000256" key="4">
    <source>
        <dbReference type="ARBA" id="ARBA00022692"/>
    </source>
</evidence>
<evidence type="ECO:0000256" key="8">
    <source>
        <dbReference type="ARBA" id="ARBA00022777"/>
    </source>
</evidence>
<feature type="binding site" evidence="14">
    <location>
        <position position="343"/>
    </location>
    <ligand>
        <name>ATP</name>
        <dbReference type="ChEBI" id="CHEBI:30616"/>
    </ligand>
</feature>
<keyword evidence="20" id="KW-1185">Reference proteome</keyword>
<dbReference type="Pfam" id="PF01657">
    <property type="entry name" value="Stress-antifung"/>
    <property type="match status" value="2"/>
</dbReference>
<keyword evidence="5 16" id="KW-0732">Signal</keyword>
<dbReference type="Gene3D" id="1.10.510.10">
    <property type="entry name" value="Transferase(Phosphotransferase) domain 1"/>
    <property type="match status" value="1"/>
</dbReference>
<protein>
    <recommendedName>
        <fullName evidence="21">Cysteine-rich receptor-like protein kinase 2</fullName>
    </recommendedName>
</protein>
<keyword evidence="7 14" id="KW-0547">Nucleotide-binding</keyword>
<dbReference type="SMART" id="SM00220">
    <property type="entry name" value="S_TKc"/>
    <property type="match status" value="1"/>
</dbReference>
<dbReference type="FunFam" id="3.30.200.20:FF:001208">
    <property type="entry name" value="Putative DUF26-domain receptor-like protein kinase family protein"/>
    <property type="match status" value="1"/>
</dbReference>
<dbReference type="PROSITE" id="PS00108">
    <property type="entry name" value="PROTEIN_KINASE_ST"/>
    <property type="match status" value="1"/>
</dbReference>
<dbReference type="GO" id="GO:0016020">
    <property type="term" value="C:membrane"/>
    <property type="evidence" value="ECO:0007669"/>
    <property type="project" value="UniProtKB-SubCell"/>
</dbReference>